<organism evidence="1 2">
    <name type="scientific">Arachis duranensis</name>
    <name type="common">Wild peanut</name>
    <dbReference type="NCBI Taxonomy" id="130453"/>
    <lineage>
        <taxon>Eukaryota</taxon>
        <taxon>Viridiplantae</taxon>
        <taxon>Streptophyta</taxon>
        <taxon>Embryophyta</taxon>
        <taxon>Tracheophyta</taxon>
        <taxon>Spermatophyta</taxon>
        <taxon>Magnoliopsida</taxon>
        <taxon>eudicotyledons</taxon>
        <taxon>Gunneridae</taxon>
        <taxon>Pentapetalae</taxon>
        <taxon>rosids</taxon>
        <taxon>fabids</taxon>
        <taxon>Fabales</taxon>
        <taxon>Fabaceae</taxon>
        <taxon>Papilionoideae</taxon>
        <taxon>50 kb inversion clade</taxon>
        <taxon>dalbergioids sensu lato</taxon>
        <taxon>Dalbergieae</taxon>
        <taxon>Pterocarpus clade</taxon>
        <taxon>Arachis</taxon>
    </lineage>
</organism>
<keyword evidence="1" id="KW-1185">Reference proteome</keyword>
<reference evidence="1" key="1">
    <citation type="journal article" date="2016" name="Nat. Genet.">
        <title>The genome sequences of Arachis duranensis and Arachis ipaensis, the diploid ancestors of cultivated peanut.</title>
        <authorList>
            <person name="Bertioli D.J."/>
            <person name="Cannon S.B."/>
            <person name="Froenicke L."/>
            <person name="Huang G."/>
            <person name="Farmer A.D."/>
            <person name="Cannon E.K."/>
            <person name="Liu X."/>
            <person name="Gao D."/>
            <person name="Clevenger J."/>
            <person name="Dash S."/>
            <person name="Ren L."/>
            <person name="Moretzsohn M.C."/>
            <person name="Shirasawa K."/>
            <person name="Huang W."/>
            <person name="Vidigal B."/>
            <person name="Abernathy B."/>
            <person name="Chu Y."/>
            <person name="Niederhuth C.E."/>
            <person name="Umale P."/>
            <person name="Araujo A.C."/>
            <person name="Kozik A."/>
            <person name="Kim K.D."/>
            <person name="Burow M.D."/>
            <person name="Varshney R.K."/>
            <person name="Wang X."/>
            <person name="Zhang X."/>
            <person name="Barkley N."/>
            <person name="Guimaraes P.M."/>
            <person name="Isobe S."/>
            <person name="Guo B."/>
            <person name="Liao B."/>
            <person name="Stalker H.T."/>
            <person name="Schmitz R.J."/>
            <person name="Scheffler B.E."/>
            <person name="Leal-Bertioli S.C."/>
            <person name="Xun X."/>
            <person name="Jackson S.A."/>
            <person name="Michelmore R."/>
            <person name="Ozias-Akins P."/>
        </authorList>
    </citation>
    <scope>NUCLEOTIDE SEQUENCE [LARGE SCALE GENOMIC DNA]</scope>
    <source>
        <strain evidence="1">cv. V14167</strain>
    </source>
</reference>
<dbReference type="InterPro" id="IPR040256">
    <property type="entry name" value="At4g02000-like"/>
</dbReference>
<dbReference type="GeneID" id="107470272"/>
<protein>
    <submittedName>
        <fullName evidence="2">Uncharacterized protein LOC107470272</fullName>
    </submittedName>
</protein>
<accession>A0A6P4BNG0</accession>
<sequence length="219" mass="24175">MSAEEITGRTGEGLHQGKRKIIFQEGDNIAVVYRKQGDLWPPSIMFIQDAKNCLAELYNDDIVIKVLDAMLRVATSVGIPVKVDLATKLAEKGRYARACVQIYLGLLVTKKILVEGVEYEVEYESLHLICDSCLKFGHDMKVCKTDSNTGGETNSKVVSDVAKQPERLNSKNPVHVKMASFHFSKNLGGETVTVAVSNLVKSDLHAIHVDHAQHENLEG</sequence>
<evidence type="ECO:0000313" key="2">
    <source>
        <dbReference type="RefSeq" id="XP_015945153.1"/>
    </source>
</evidence>
<dbReference type="PANTHER" id="PTHR31286:SF99">
    <property type="entry name" value="DUF4283 DOMAIN-CONTAINING PROTEIN"/>
    <property type="match status" value="1"/>
</dbReference>
<dbReference type="OrthoDB" id="1939300at2759"/>
<name>A0A6P4BNG0_ARADU</name>
<dbReference type="PANTHER" id="PTHR31286">
    <property type="entry name" value="GLYCINE-RICH CELL WALL STRUCTURAL PROTEIN 1.8-LIKE"/>
    <property type="match status" value="1"/>
</dbReference>
<dbReference type="RefSeq" id="XP_015945153.1">
    <property type="nucleotide sequence ID" value="XM_016089667.1"/>
</dbReference>
<evidence type="ECO:0000313" key="1">
    <source>
        <dbReference type="Proteomes" id="UP000515211"/>
    </source>
</evidence>
<dbReference type="KEGG" id="adu:107470272"/>
<dbReference type="Proteomes" id="UP000515211">
    <property type="component" value="Chromosome 10"/>
</dbReference>
<reference evidence="2" key="2">
    <citation type="submission" date="2025-08" db="UniProtKB">
        <authorList>
            <consortium name="RefSeq"/>
        </authorList>
    </citation>
    <scope>IDENTIFICATION</scope>
    <source>
        <tissue evidence="2">Whole plant</tissue>
    </source>
</reference>
<gene>
    <name evidence="2" type="primary">LOC107470272</name>
</gene>
<proteinExistence type="predicted"/>
<dbReference type="AlphaFoldDB" id="A0A6P4BNG0"/>